<sequence>MVNKSNKFFTRIYSSTKYINITVFLITFLLGLIYMYCFDYNRKVVVYPTPHNIDKIEYKDEAGNCYGYKIKDVKCPSNKSKIEILPL</sequence>
<organism evidence="2">
    <name type="scientific">viral metagenome</name>
    <dbReference type="NCBI Taxonomy" id="1070528"/>
    <lineage>
        <taxon>unclassified sequences</taxon>
        <taxon>metagenomes</taxon>
        <taxon>organismal metagenomes</taxon>
    </lineage>
</organism>
<dbReference type="AlphaFoldDB" id="A0A6C0KQM7"/>
<reference evidence="2" key="1">
    <citation type="journal article" date="2020" name="Nature">
        <title>Giant virus diversity and host interactions through global metagenomics.</title>
        <authorList>
            <person name="Schulz F."/>
            <person name="Roux S."/>
            <person name="Paez-Espino D."/>
            <person name="Jungbluth S."/>
            <person name="Walsh D.A."/>
            <person name="Denef V.J."/>
            <person name="McMahon K.D."/>
            <person name="Konstantinidis K.T."/>
            <person name="Eloe-Fadrosh E.A."/>
            <person name="Kyrpides N.C."/>
            <person name="Woyke T."/>
        </authorList>
    </citation>
    <scope>NUCLEOTIDE SEQUENCE</scope>
    <source>
        <strain evidence="2">GVMAG-S-3300013014-113</strain>
    </source>
</reference>
<feature type="transmembrane region" description="Helical" evidence="1">
    <location>
        <begin position="18"/>
        <end position="37"/>
    </location>
</feature>
<protein>
    <submittedName>
        <fullName evidence="2">Uncharacterized protein</fullName>
    </submittedName>
</protein>
<proteinExistence type="predicted"/>
<keyword evidence="1" id="KW-0812">Transmembrane</keyword>
<accession>A0A6C0KQM7</accession>
<evidence type="ECO:0000256" key="1">
    <source>
        <dbReference type="SAM" id="Phobius"/>
    </source>
</evidence>
<evidence type="ECO:0000313" key="2">
    <source>
        <dbReference type="EMBL" id="QHU19491.1"/>
    </source>
</evidence>
<keyword evidence="1" id="KW-1133">Transmembrane helix</keyword>
<keyword evidence="1" id="KW-0472">Membrane</keyword>
<dbReference type="EMBL" id="MN740952">
    <property type="protein sequence ID" value="QHU19491.1"/>
    <property type="molecule type" value="Genomic_DNA"/>
</dbReference>
<name>A0A6C0KQM7_9ZZZZ</name>